<dbReference type="InterPro" id="IPR036950">
    <property type="entry name" value="PBP_transglycosylase"/>
</dbReference>
<name>A0ABS3LD65_9ENTE</name>
<dbReference type="Pfam" id="PF00905">
    <property type="entry name" value="Transpeptidase"/>
    <property type="match status" value="1"/>
</dbReference>
<evidence type="ECO:0000313" key="14">
    <source>
        <dbReference type="Proteomes" id="UP000664601"/>
    </source>
</evidence>
<keyword evidence="3" id="KW-0328">Glycosyltransferase</keyword>
<keyword evidence="2" id="KW-0645">Protease</keyword>
<feature type="compositionally biased region" description="Low complexity" evidence="9">
    <location>
        <begin position="684"/>
        <end position="708"/>
    </location>
</feature>
<dbReference type="SUPFAM" id="SSF56601">
    <property type="entry name" value="beta-lactamase/transpeptidase-like"/>
    <property type="match status" value="1"/>
</dbReference>
<evidence type="ECO:0000256" key="9">
    <source>
        <dbReference type="SAM" id="MobiDB-lite"/>
    </source>
</evidence>
<dbReference type="EMBL" id="JAFREM010000018">
    <property type="protein sequence ID" value="MBO1306978.1"/>
    <property type="molecule type" value="Genomic_DNA"/>
</dbReference>
<feature type="compositionally biased region" description="Polar residues" evidence="9">
    <location>
        <begin position="724"/>
        <end position="739"/>
    </location>
</feature>
<keyword evidence="1" id="KW-0121">Carboxypeptidase</keyword>
<keyword evidence="14" id="KW-1185">Reference proteome</keyword>
<dbReference type="Gene3D" id="1.10.3810.10">
    <property type="entry name" value="Biosynthetic peptidoglycan transglycosylase-like"/>
    <property type="match status" value="1"/>
</dbReference>
<evidence type="ECO:0000256" key="5">
    <source>
        <dbReference type="ARBA" id="ARBA00022801"/>
    </source>
</evidence>
<protein>
    <submittedName>
        <fullName evidence="13">PBP1A family penicillin-binding protein</fullName>
    </submittedName>
</protein>
<dbReference type="Pfam" id="PF00912">
    <property type="entry name" value="Transgly"/>
    <property type="match status" value="1"/>
</dbReference>
<keyword evidence="10" id="KW-0812">Transmembrane</keyword>
<sequence length="776" mass="85183">MAKTSRSEKRPKKAARTKKGKMKRSKQKTGLPIKILTVIVGFLCLVMLAGVGLFFFYVSDAPKLTEKALEAPASSKFFDNSDTEFEDLGAEKRETANADEIPQELDDAIVSIEDRRFFDHNGIDPIRIVGSAIHNLTNDTVQGGSTLTQQLIKLSYFSTDSSDQTLRRKAQEAWLALKLEQQKSKQDILTYYINKVYMANGVYGMKTAAETYYGRPLNELTIAEIALLAGMPQAPSAYDPYQHADAAKKRRNTVLYTMLENNKITQAEYDEASAADVQAGLQPLSTDNEERRISDNYMKEVIAEVERKTGKDVYTDGLEIYTNLDMDAQKQLYDIVNTDMYVQYPDEELQVAATLMDVNTGKVTAQIGGRNIASDVFLGNNLAVSTNRDFGSTVKPITDYGPAIEYDQLSTGTYIQDAPYNYPGTKTPVMNWDNSYYGNITLRQALYDSRNVPAVKLFDQVGADQVSEFLGKLGIKYEDIQLSNAISSNTQTLDNPEYGVSSEKMAAAYSAFANGGTYYEPQYVSRIVYPDGTEETFQSEGEKAMESYTAYMITDILKDVITQGTGTNARIPSLIQAGKTGTSNYTADELAQITTNYGSVSPDVTFTGYTTNYAMSVWTGYNEKLTPITSQSNMIAMDVYRELMEYVSASVPNVDWDFPDDVVRVGNELYVKGATDVPYQQTPSYSYNNGYNNYNNNNGYTVPSATTPDDAEEETTPSAAPDVTTPSAPATEPQQPSDNTPLPDPGTTTPGAGTGGDGGNTGQNQGGATLTPPATQ</sequence>
<keyword evidence="10" id="KW-0472">Membrane</keyword>
<comment type="catalytic activity">
    <reaction evidence="7">
        <text>Preferential cleavage: (Ac)2-L-Lys-D-Ala-|-D-Ala. Also transpeptidation of peptidyl-alanyl moieties that are N-acyl substituents of D-alanine.</text>
        <dbReference type="EC" id="3.4.16.4"/>
    </reaction>
</comment>
<feature type="compositionally biased region" description="Gly residues" evidence="9">
    <location>
        <begin position="752"/>
        <end position="765"/>
    </location>
</feature>
<dbReference type="InterPro" id="IPR001460">
    <property type="entry name" value="PCN-bd_Tpept"/>
</dbReference>
<accession>A0ABS3LD65</accession>
<keyword evidence="10" id="KW-1133">Transmembrane helix</keyword>
<dbReference type="Gene3D" id="3.40.710.10">
    <property type="entry name" value="DD-peptidase/beta-lactamase superfamily"/>
    <property type="match status" value="1"/>
</dbReference>
<dbReference type="PANTHER" id="PTHR32282">
    <property type="entry name" value="BINDING PROTEIN TRANSPEPTIDASE, PUTATIVE-RELATED"/>
    <property type="match status" value="1"/>
</dbReference>
<gene>
    <name evidence="13" type="ORF">JZO70_12445</name>
</gene>
<comment type="caution">
    <text evidence="13">The sequence shown here is derived from an EMBL/GenBank/DDBJ whole genome shotgun (WGS) entry which is preliminary data.</text>
</comment>
<dbReference type="InterPro" id="IPR012338">
    <property type="entry name" value="Beta-lactam/transpept-like"/>
</dbReference>
<evidence type="ECO:0000256" key="6">
    <source>
        <dbReference type="ARBA" id="ARBA00023268"/>
    </source>
</evidence>
<dbReference type="NCBIfam" id="TIGR02074">
    <property type="entry name" value="PBP_1a_fam"/>
    <property type="match status" value="1"/>
</dbReference>
<dbReference type="PANTHER" id="PTHR32282:SF29">
    <property type="entry name" value="PENICILLIN-BINDING PROTEIN 1A"/>
    <property type="match status" value="1"/>
</dbReference>
<comment type="catalytic activity">
    <reaction evidence="8">
        <text>[GlcNAc-(1-&gt;4)-Mur2Ac(oyl-L-Ala-gamma-D-Glu-L-Lys-D-Ala-D-Ala)](n)-di-trans,octa-cis-undecaprenyl diphosphate + beta-D-GlcNAc-(1-&gt;4)-Mur2Ac(oyl-L-Ala-gamma-D-Glu-L-Lys-D-Ala-D-Ala)-di-trans,octa-cis-undecaprenyl diphosphate = [GlcNAc-(1-&gt;4)-Mur2Ac(oyl-L-Ala-gamma-D-Glu-L-Lys-D-Ala-D-Ala)](n+1)-di-trans,octa-cis-undecaprenyl diphosphate + di-trans,octa-cis-undecaprenyl diphosphate + H(+)</text>
        <dbReference type="Rhea" id="RHEA:23708"/>
        <dbReference type="Rhea" id="RHEA-COMP:9602"/>
        <dbReference type="Rhea" id="RHEA-COMP:9603"/>
        <dbReference type="ChEBI" id="CHEBI:15378"/>
        <dbReference type="ChEBI" id="CHEBI:58405"/>
        <dbReference type="ChEBI" id="CHEBI:60033"/>
        <dbReference type="ChEBI" id="CHEBI:78435"/>
        <dbReference type="EC" id="2.4.99.28"/>
    </reaction>
</comment>
<dbReference type="Proteomes" id="UP000664601">
    <property type="component" value="Unassembled WGS sequence"/>
</dbReference>
<evidence type="ECO:0000256" key="1">
    <source>
        <dbReference type="ARBA" id="ARBA00022645"/>
    </source>
</evidence>
<feature type="compositionally biased region" description="Basic residues" evidence="9">
    <location>
        <begin position="9"/>
        <end position="26"/>
    </location>
</feature>
<evidence type="ECO:0000256" key="7">
    <source>
        <dbReference type="ARBA" id="ARBA00034000"/>
    </source>
</evidence>
<dbReference type="InterPro" id="IPR023346">
    <property type="entry name" value="Lysozyme-like_dom_sf"/>
</dbReference>
<feature type="domain" description="Penicillin-binding protein transpeptidase" evidence="11">
    <location>
        <begin position="352"/>
        <end position="617"/>
    </location>
</feature>
<feature type="transmembrane region" description="Helical" evidence="10">
    <location>
        <begin position="31"/>
        <end position="58"/>
    </location>
</feature>
<keyword evidence="5" id="KW-0378">Hydrolase</keyword>
<evidence type="ECO:0000256" key="4">
    <source>
        <dbReference type="ARBA" id="ARBA00022679"/>
    </source>
</evidence>
<dbReference type="InterPro" id="IPR050396">
    <property type="entry name" value="Glycosyltr_51/Transpeptidase"/>
</dbReference>
<evidence type="ECO:0000313" key="13">
    <source>
        <dbReference type="EMBL" id="MBO1306978.1"/>
    </source>
</evidence>
<feature type="region of interest" description="Disordered" evidence="9">
    <location>
        <begin position="1"/>
        <end position="26"/>
    </location>
</feature>
<dbReference type="RefSeq" id="WP_207673893.1">
    <property type="nucleotide sequence ID" value="NZ_JAFREM010000018.1"/>
</dbReference>
<keyword evidence="4" id="KW-0808">Transferase</keyword>
<evidence type="ECO:0000256" key="3">
    <source>
        <dbReference type="ARBA" id="ARBA00022676"/>
    </source>
</evidence>
<organism evidence="13 14">
    <name type="scientific">Candidatus Enterococcus moelleringii</name>
    <dbReference type="NCBI Taxonomy" id="2815325"/>
    <lineage>
        <taxon>Bacteria</taxon>
        <taxon>Bacillati</taxon>
        <taxon>Bacillota</taxon>
        <taxon>Bacilli</taxon>
        <taxon>Lactobacillales</taxon>
        <taxon>Enterococcaceae</taxon>
        <taxon>Enterococcus</taxon>
    </lineage>
</organism>
<feature type="domain" description="Glycosyl transferase family 51" evidence="12">
    <location>
        <begin position="87"/>
        <end position="258"/>
    </location>
</feature>
<evidence type="ECO:0000256" key="8">
    <source>
        <dbReference type="ARBA" id="ARBA00049902"/>
    </source>
</evidence>
<evidence type="ECO:0000256" key="2">
    <source>
        <dbReference type="ARBA" id="ARBA00022670"/>
    </source>
</evidence>
<evidence type="ECO:0000259" key="11">
    <source>
        <dbReference type="Pfam" id="PF00905"/>
    </source>
</evidence>
<keyword evidence="6" id="KW-0511">Multifunctional enzyme</keyword>
<evidence type="ECO:0000259" key="12">
    <source>
        <dbReference type="Pfam" id="PF00912"/>
    </source>
</evidence>
<dbReference type="InterPro" id="IPR001264">
    <property type="entry name" value="Glyco_trans_51"/>
</dbReference>
<dbReference type="SUPFAM" id="SSF53955">
    <property type="entry name" value="Lysozyme-like"/>
    <property type="match status" value="1"/>
</dbReference>
<feature type="region of interest" description="Disordered" evidence="9">
    <location>
        <begin position="678"/>
        <end position="776"/>
    </location>
</feature>
<proteinExistence type="predicted"/>
<reference evidence="13 14" key="1">
    <citation type="submission" date="2021-03" db="EMBL/GenBank/DDBJ databases">
        <title>Enterococcal diversity collection.</title>
        <authorList>
            <person name="Gilmore M.S."/>
            <person name="Schwartzman J."/>
            <person name="Van Tyne D."/>
            <person name="Martin M."/>
            <person name="Earl A.M."/>
            <person name="Manson A.L."/>
            <person name="Straub T."/>
            <person name="Salamzade R."/>
            <person name="Saavedra J."/>
            <person name="Lebreton F."/>
            <person name="Prichula J."/>
            <person name="Schaufler K."/>
            <person name="Gaca A."/>
            <person name="Sgardioli B."/>
            <person name="Wagenaar J."/>
            <person name="Strong T."/>
        </authorList>
    </citation>
    <scope>NUCLEOTIDE SEQUENCE [LARGE SCALE GENOMIC DNA]</scope>
    <source>
        <strain evidence="13 14">669A</strain>
    </source>
</reference>
<feature type="compositionally biased region" description="Low complexity" evidence="9">
    <location>
        <begin position="766"/>
        <end position="776"/>
    </location>
</feature>
<evidence type="ECO:0000256" key="10">
    <source>
        <dbReference type="SAM" id="Phobius"/>
    </source>
</evidence>